<dbReference type="Proteomes" id="UP000770717">
    <property type="component" value="Unassembled WGS sequence"/>
</dbReference>
<proteinExistence type="predicted"/>
<accession>A0A8J6EZN1</accession>
<name>A0A8J6EZN1_ELECQ</name>
<reference evidence="1" key="1">
    <citation type="thesis" date="2020" institute="ProQuest LLC" country="789 East Eisenhower Parkway, Ann Arbor, MI, USA">
        <title>Comparative Genomics and Chromosome Evolution.</title>
        <authorList>
            <person name="Mudd A.B."/>
        </authorList>
    </citation>
    <scope>NUCLEOTIDE SEQUENCE</scope>
    <source>
        <strain evidence="1">HN-11 Male</strain>
        <tissue evidence="1">Kidney and liver</tissue>
    </source>
</reference>
<organism evidence="1 2">
    <name type="scientific">Eleutherodactylus coqui</name>
    <name type="common">Puerto Rican coqui</name>
    <dbReference type="NCBI Taxonomy" id="57060"/>
    <lineage>
        <taxon>Eukaryota</taxon>
        <taxon>Metazoa</taxon>
        <taxon>Chordata</taxon>
        <taxon>Craniata</taxon>
        <taxon>Vertebrata</taxon>
        <taxon>Euteleostomi</taxon>
        <taxon>Amphibia</taxon>
        <taxon>Batrachia</taxon>
        <taxon>Anura</taxon>
        <taxon>Neobatrachia</taxon>
        <taxon>Hyloidea</taxon>
        <taxon>Eleutherodactylidae</taxon>
        <taxon>Eleutherodactylinae</taxon>
        <taxon>Eleutherodactylus</taxon>
        <taxon>Eleutherodactylus</taxon>
    </lineage>
</organism>
<gene>
    <name evidence="1" type="ORF">GDO78_012978</name>
</gene>
<evidence type="ECO:0000313" key="2">
    <source>
        <dbReference type="Proteomes" id="UP000770717"/>
    </source>
</evidence>
<evidence type="ECO:0000313" key="1">
    <source>
        <dbReference type="EMBL" id="KAG9477750.1"/>
    </source>
</evidence>
<comment type="caution">
    <text evidence="1">The sequence shown here is derived from an EMBL/GenBank/DDBJ whole genome shotgun (WGS) entry which is preliminary data.</text>
</comment>
<dbReference type="EMBL" id="WNTK01000009">
    <property type="protein sequence ID" value="KAG9477750.1"/>
    <property type="molecule type" value="Genomic_DNA"/>
</dbReference>
<dbReference type="AlphaFoldDB" id="A0A8J6EZN1"/>
<protein>
    <submittedName>
        <fullName evidence="1">Uncharacterized protein</fullName>
    </submittedName>
</protein>
<sequence length="82" mass="9476">MLNYTPGIAYFCKRVTTYHFADEENFLWEGDESGKNVAQAITVACTVAWPNSNHLKGSWGCTNWDRVNIFQHPFYMGRESHD</sequence>
<keyword evidence="2" id="KW-1185">Reference proteome</keyword>